<dbReference type="AlphaFoldDB" id="A0A5J5G1T1"/>
<dbReference type="Pfam" id="PF00155">
    <property type="entry name" value="Aminotran_1_2"/>
    <property type="match status" value="1"/>
</dbReference>
<sequence>MTFPDEFRLISYLMRREGQARYPLVASYPQSMTIGQLLSLTDDPQGERLLSLTLDYPPLRGSSWLLAAIARHYQRINDRQIVSFAGADEAIYALYHVLLQPDDHVVVVTPCYQSLESVPLSLCQVSGVALDAARDWALDLDALSAALTPRTRMLVINFPHNPTGALIPLTTLRALVSLCRERGIWLVSDEVYRLTEYDETQRLPPVADLYERGISLNVMSKAYGLPGLRIGWIACQDADLLRRLERAKQYLSVCSAMSSEYLATQALDHQTQIIERVMRLARHNLRLLEQLLERYPQWFDWRRPAAGVLAFPRYLGPDGADAFAARLLGETGVLVIPSTIYHSALTPVAPDHLRIGFGRQDLEQPLAVLDRWLAAQ</sequence>
<evidence type="ECO:0000259" key="1">
    <source>
        <dbReference type="Pfam" id="PF00155"/>
    </source>
</evidence>
<evidence type="ECO:0000313" key="3">
    <source>
        <dbReference type="Proteomes" id="UP000335415"/>
    </source>
</evidence>
<dbReference type="Gene3D" id="3.90.1150.10">
    <property type="entry name" value="Aspartate Aminotransferase, domain 1"/>
    <property type="match status" value="1"/>
</dbReference>
<dbReference type="SUPFAM" id="SSF53383">
    <property type="entry name" value="PLP-dependent transferases"/>
    <property type="match status" value="1"/>
</dbReference>
<name>A0A5J5G1T1_9GAMM</name>
<dbReference type="OrthoDB" id="9763453at2"/>
<dbReference type="InterPro" id="IPR004839">
    <property type="entry name" value="Aminotransferase_I/II_large"/>
</dbReference>
<comment type="caution">
    <text evidence="2">The sequence shown here is derived from an EMBL/GenBank/DDBJ whole genome shotgun (WGS) entry which is preliminary data.</text>
</comment>
<dbReference type="Gene3D" id="3.40.640.10">
    <property type="entry name" value="Type I PLP-dependent aspartate aminotransferase-like (Major domain)"/>
    <property type="match status" value="1"/>
</dbReference>
<protein>
    <submittedName>
        <fullName evidence="2">Aminotransferase class I/II-fold pyridoxal phosphate-dependent enzyme</fullName>
    </submittedName>
</protein>
<proteinExistence type="predicted"/>
<dbReference type="PANTHER" id="PTHR43510">
    <property type="entry name" value="AMINOTRANSFERASE FUNCTION, HYPOTHETICAL (EUROFUNG)"/>
    <property type="match status" value="1"/>
</dbReference>
<dbReference type="EMBL" id="VYKJ01000004">
    <property type="protein sequence ID" value="KAA9000621.1"/>
    <property type="molecule type" value="Genomic_DNA"/>
</dbReference>
<dbReference type="InterPro" id="IPR015424">
    <property type="entry name" value="PyrdxlP-dep_Trfase"/>
</dbReference>
<reference evidence="2 3" key="1">
    <citation type="submission" date="2019-09" db="EMBL/GenBank/DDBJ databases">
        <authorList>
            <person name="Li Y."/>
        </authorList>
    </citation>
    <scope>NUCLEOTIDE SEQUENCE [LARGE SCALE GENOMIC DNA]</scope>
    <source>
        <strain evidence="2 3">L3-3HA</strain>
    </source>
</reference>
<dbReference type="RefSeq" id="WP_150434889.1">
    <property type="nucleotide sequence ID" value="NZ_VYKJ01000004.1"/>
</dbReference>
<dbReference type="InterPro" id="IPR015421">
    <property type="entry name" value="PyrdxlP-dep_Trfase_major"/>
</dbReference>
<accession>A0A5J5G1T1</accession>
<dbReference type="Proteomes" id="UP000335415">
    <property type="component" value="Unassembled WGS sequence"/>
</dbReference>
<keyword evidence="2" id="KW-0808">Transferase</keyword>
<dbReference type="CDD" id="cd00609">
    <property type="entry name" value="AAT_like"/>
    <property type="match status" value="1"/>
</dbReference>
<feature type="domain" description="Aminotransferase class I/classII large" evidence="1">
    <location>
        <begin position="55"/>
        <end position="357"/>
    </location>
</feature>
<keyword evidence="3" id="KW-1185">Reference proteome</keyword>
<dbReference type="GO" id="GO:0008483">
    <property type="term" value="F:transaminase activity"/>
    <property type="evidence" value="ECO:0007669"/>
    <property type="project" value="UniProtKB-KW"/>
</dbReference>
<dbReference type="PANTHER" id="PTHR43510:SF1">
    <property type="entry name" value="AMINOTRANSFERASE FUNCTION, HYPOTHETICAL (EUROFUNG)"/>
    <property type="match status" value="1"/>
</dbReference>
<dbReference type="InterPro" id="IPR015422">
    <property type="entry name" value="PyrdxlP-dep_Trfase_small"/>
</dbReference>
<evidence type="ECO:0000313" key="2">
    <source>
        <dbReference type="EMBL" id="KAA9000621.1"/>
    </source>
</evidence>
<keyword evidence="2" id="KW-0032">Aminotransferase</keyword>
<organism evidence="2 3">
    <name type="scientific">Affinibrenneria salicis</name>
    <dbReference type="NCBI Taxonomy" id="2590031"/>
    <lineage>
        <taxon>Bacteria</taxon>
        <taxon>Pseudomonadati</taxon>
        <taxon>Pseudomonadota</taxon>
        <taxon>Gammaproteobacteria</taxon>
        <taxon>Enterobacterales</taxon>
        <taxon>Pectobacteriaceae</taxon>
        <taxon>Affinibrenneria</taxon>
    </lineage>
</organism>
<gene>
    <name evidence="2" type="ORF">FJU30_10385</name>
</gene>
<dbReference type="GO" id="GO:0030170">
    <property type="term" value="F:pyridoxal phosphate binding"/>
    <property type="evidence" value="ECO:0007669"/>
    <property type="project" value="InterPro"/>
</dbReference>